<accession>A0ABM7GSQ2</accession>
<proteinExistence type="predicted"/>
<organism evidence="1 2">
    <name type="scientific">Vreelandella olivaria</name>
    <dbReference type="NCBI Taxonomy" id="390919"/>
    <lineage>
        <taxon>Bacteria</taxon>
        <taxon>Pseudomonadati</taxon>
        <taxon>Pseudomonadota</taxon>
        <taxon>Gammaproteobacteria</taxon>
        <taxon>Oceanospirillales</taxon>
        <taxon>Halomonadaceae</taxon>
        <taxon>Vreelandella</taxon>
    </lineage>
</organism>
<name>A0ABM7GSQ2_9GAMM</name>
<protein>
    <submittedName>
        <fullName evidence="1">Uncharacterized protein</fullName>
    </submittedName>
</protein>
<sequence>MRCSAASFCIIWQVGPSGTRGGVPLAVLAGAEVGLVKHFLKAQYLYALISRLLNHRQMRFVHRITDGFGFQIGAGFQTHLNQADFHFLHETLPLIVDLKRV</sequence>
<dbReference type="EMBL" id="AP019416">
    <property type="protein sequence ID" value="BBI53700.1"/>
    <property type="molecule type" value="Genomic_DNA"/>
</dbReference>
<keyword evidence="2" id="KW-1185">Reference proteome</keyword>
<evidence type="ECO:0000313" key="1">
    <source>
        <dbReference type="EMBL" id="BBI53700.1"/>
    </source>
</evidence>
<reference evidence="2" key="1">
    <citation type="journal article" date="2019" name="Microbiol. Resour. Announc.">
        <title>Complete Genome Sequence of Halomonas olivaria, a Moderately Halophilic Bacterium Isolated from Olive Processing Effluents, Obtained by Nanopore Sequencing.</title>
        <authorList>
            <person name="Nagata S."/>
            <person name="Ii K.M."/>
            <person name="Tsukimi T."/>
            <person name="Miura M.C."/>
            <person name="Galipon J."/>
            <person name="Arakawa K."/>
        </authorList>
    </citation>
    <scope>NUCLEOTIDE SEQUENCE [LARGE SCALE GENOMIC DNA]</scope>
    <source>
        <strain evidence="2">TYRC17</strain>
    </source>
</reference>
<gene>
    <name evidence="1" type="ORF">HORIV_61210</name>
</gene>
<evidence type="ECO:0000313" key="2">
    <source>
        <dbReference type="Proteomes" id="UP000289555"/>
    </source>
</evidence>
<dbReference type="Proteomes" id="UP000289555">
    <property type="component" value="Chromosome"/>
</dbReference>